<dbReference type="GO" id="GO:0008170">
    <property type="term" value="F:N-methyltransferase activity"/>
    <property type="evidence" value="ECO:0007669"/>
    <property type="project" value="UniProtKB-ARBA"/>
</dbReference>
<dbReference type="InterPro" id="IPR053010">
    <property type="entry name" value="SET_SmydA-8"/>
</dbReference>
<organism evidence="2 3">
    <name type="scientific">Asbolus verrucosus</name>
    <name type="common">Desert ironclad beetle</name>
    <dbReference type="NCBI Taxonomy" id="1661398"/>
    <lineage>
        <taxon>Eukaryota</taxon>
        <taxon>Metazoa</taxon>
        <taxon>Ecdysozoa</taxon>
        <taxon>Arthropoda</taxon>
        <taxon>Hexapoda</taxon>
        <taxon>Insecta</taxon>
        <taxon>Pterygota</taxon>
        <taxon>Neoptera</taxon>
        <taxon>Endopterygota</taxon>
        <taxon>Coleoptera</taxon>
        <taxon>Polyphaga</taxon>
        <taxon>Cucujiformia</taxon>
        <taxon>Tenebrionidae</taxon>
        <taxon>Pimeliinae</taxon>
        <taxon>Asbolus</taxon>
    </lineage>
</organism>
<accession>A0A482V495</accession>
<gene>
    <name evidence="2" type="ORF">BDFB_007117</name>
</gene>
<dbReference type="Gene3D" id="1.10.220.160">
    <property type="match status" value="1"/>
</dbReference>
<dbReference type="OrthoDB" id="5952526at2759"/>
<feature type="domain" description="SET" evidence="1">
    <location>
        <begin position="3"/>
        <end position="233"/>
    </location>
</feature>
<dbReference type="Proteomes" id="UP000292052">
    <property type="component" value="Unassembled WGS sequence"/>
</dbReference>
<dbReference type="Pfam" id="PF00856">
    <property type="entry name" value="SET"/>
    <property type="match status" value="1"/>
</dbReference>
<dbReference type="SUPFAM" id="SSF82199">
    <property type="entry name" value="SET domain"/>
    <property type="match status" value="1"/>
</dbReference>
<dbReference type="CDD" id="cd20071">
    <property type="entry name" value="SET_SMYD"/>
    <property type="match status" value="1"/>
</dbReference>
<dbReference type="EMBL" id="QDEB01132188">
    <property type="protein sequence ID" value="RZB38994.1"/>
    <property type="molecule type" value="Genomic_DNA"/>
</dbReference>
<dbReference type="STRING" id="1661398.A0A482V495"/>
<reference evidence="2 3" key="1">
    <citation type="submission" date="2017-03" db="EMBL/GenBank/DDBJ databases">
        <title>Genome of the blue death feigning beetle - Asbolus verrucosus.</title>
        <authorList>
            <person name="Rider S.D."/>
        </authorList>
    </citation>
    <scope>NUCLEOTIDE SEQUENCE [LARGE SCALE GENOMIC DNA]</scope>
    <source>
        <strain evidence="2">Butters</strain>
        <tissue evidence="2">Head and leg muscle</tissue>
    </source>
</reference>
<keyword evidence="3" id="KW-1185">Reference proteome</keyword>
<name>A0A482V495_ASBVE</name>
<dbReference type="PANTHER" id="PTHR46455">
    <property type="entry name" value="SET AND MYND DOMAIN CONTAINING, ARTHROPOD-SPECIFIC, MEMBER 4, ISOFORM A"/>
    <property type="match status" value="1"/>
</dbReference>
<proteinExistence type="predicted"/>
<dbReference type="InterPro" id="IPR046341">
    <property type="entry name" value="SET_dom_sf"/>
</dbReference>
<comment type="caution">
    <text evidence="2">The sequence shown here is derived from an EMBL/GenBank/DDBJ whole genome shotgun (WGS) entry which is preliminary data.</text>
</comment>
<sequence>MESPFKVALQLCNDASLGRYLVATRPLSPGEIILKEPPLVRGPFLHTVPVCLHCGKILDNTSSRPCSKCGWPLCGGEACENSPTHQPECVLTTAKGSQINIKNFGIPHPNYQFVTILRALHLKQTSPETWRKLMQLQAYPISMNIAPPNFICNFFKLKDWSEGEVMKICGILTVNGHELPLTHPPQLVVYDRASYLEHNCRANCTKTFTDEGEILLIASEEIQEGDHLSICYTDPFWGVENRRQHLFQTKEFWCICDRCDDPSEFGTHLNSIKCPNRPCDGLLLPKSFLQEVSAWNCDKCDGIFSNNNISLLLGKIGQELAKMPKEDPKVCKQFLKKHEKVLGPHHFYMVDVKMALSHMLASQNFEDLSEGDLKLLLQITGELRMVAEKIAPAERRFLGLILYRFAKASIEMARRGENLEEFYSTLTKSKETLMEARDLLKNEPSLLQEGRMHLQIGLEMKLIDDLLTKNK</sequence>
<dbReference type="AlphaFoldDB" id="A0A482V495"/>
<dbReference type="PROSITE" id="PS50280">
    <property type="entry name" value="SET"/>
    <property type="match status" value="1"/>
</dbReference>
<protein>
    <recommendedName>
        <fullName evidence="1">SET domain-containing protein</fullName>
    </recommendedName>
</protein>
<dbReference type="GO" id="GO:0008276">
    <property type="term" value="F:protein methyltransferase activity"/>
    <property type="evidence" value="ECO:0007669"/>
    <property type="project" value="UniProtKB-ARBA"/>
</dbReference>
<dbReference type="InterPro" id="IPR001214">
    <property type="entry name" value="SET_dom"/>
</dbReference>
<dbReference type="GO" id="GO:0008757">
    <property type="term" value="F:S-adenosylmethionine-dependent methyltransferase activity"/>
    <property type="evidence" value="ECO:0007669"/>
    <property type="project" value="UniProtKB-ARBA"/>
</dbReference>
<dbReference type="Gene3D" id="2.170.270.10">
    <property type="entry name" value="SET domain"/>
    <property type="match status" value="1"/>
</dbReference>
<dbReference type="PANTHER" id="PTHR46455:SF4">
    <property type="entry name" value="GH11294P"/>
    <property type="match status" value="1"/>
</dbReference>
<evidence type="ECO:0000259" key="1">
    <source>
        <dbReference type="PROSITE" id="PS50280"/>
    </source>
</evidence>
<evidence type="ECO:0000313" key="3">
    <source>
        <dbReference type="Proteomes" id="UP000292052"/>
    </source>
</evidence>
<evidence type="ECO:0000313" key="2">
    <source>
        <dbReference type="EMBL" id="RZB38994.1"/>
    </source>
</evidence>
<dbReference type="Gene3D" id="6.10.140.2220">
    <property type="match status" value="1"/>
</dbReference>